<dbReference type="SUPFAM" id="SSF81383">
    <property type="entry name" value="F-box domain"/>
    <property type="match status" value="1"/>
</dbReference>
<dbReference type="SUPFAM" id="SSF52047">
    <property type="entry name" value="RNI-like"/>
    <property type="match status" value="1"/>
</dbReference>
<evidence type="ECO:0000259" key="3">
    <source>
        <dbReference type="Pfam" id="PF24758"/>
    </source>
</evidence>
<name>A0ABM3GTX0_9MYRT</name>
<dbReference type="PANTHER" id="PTHR34145">
    <property type="entry name" value="OS02G0105600 PROTEIN"/>
    <property type="match status" value="1"/>
</dbReference>
<dbReference type="PANTHER" id="PTHR34145:SF68">
    <property type="entry name" value="FBD DOMAIN-CONTAINING PROTEIN"/>
    <property type="match status" value="1"/>
</dbReference>
<protein>
    <submittedName>
        <fullName evidence="5">F-box/LRR-repeat protein At3g03360-like</fullName>
    </submittedName>
</protein>
<evidence type="ECO:0000256" key="1">
    <source>
        <dbReference type="SAM" id="MobiDB-lite"/>
    </source>
</evidence>
<dbReference type="InterPro" id="IPR032675">
    <property type="entry name" value="LRR_dom_sf"/>
</dbReference>
<evidence type="ECO:0000313" key="4">
    <source>
        <dbReference type="Proteomes" id="UP000827889"/>
    </source>
</evidence>
<evidence type="ECO:0000259" key="2">
    <source>
        <dbReference type="Pfam" id="PF00646"/>
    </source>
</evidence>
<feature type="region of interest" description="Disordered" evidence="1">
    <location>
        <begin position="20"/>
        <end position="44"/>
    </location>
</feature>
<feature type="domain" description="F-box" evidence="2">
    <location>
        <begin position="54"/>
        <end position="89"/>
    </location>
</feature>
<accession>A0ABM3GTX0</accession>
<reference evidence="5" key="1">
    <citation type="submission" date="2025-08" db="UniProtKB">
        <authorList>
            <consortium name="RefSeq"/>
        </authorList>
    </citation>
    <scope>IDENTIFICATION</scope>
    <source>
        <tissue evidence="5">Leaf</tissue>
    </source>
</reference>
<feature type="domain" description="F-box/LRR-repeat protein 15/At3g58940/PEG3-like LRR" evidence="3">
    <location>
        <begin position="154"/>
        <end position="292"/>
    </location>
</feature>
<sequence length="363" mass="41777">MFPKIREGTRKRRGDIKTGFYRNQGDIMPAPMDYPSPKRLRSESEAESADKDRISCLPEDVIGFILSLLTSREARATCLLSRRWRHLCTCRITNLDFDWYDLLAGMKDKPDLLEKERARYVEWVDNVLHRQCGECHLHRFALCFDLNISCQSHIDRWIRFALAKRVKVLQLCFQPASSEDLWPDPDGDPSRLPYIFGQETLMDANVGCSNFGLSPSSSWHVGFKYLEELSLTRVTVKREFIEQPLANCPVPERLILVLVATLNMLRLFGRSPKLKYLRIHSCNDLERVEIYDTDLVSFSMCGEEIPLCLDKLPQLSEVSIILSPLALVHLTFSQLSSLSCLQTLKLEFFSPDVRALSDFHKVS</sequence>
<dbReference type="InterPro" id="IPR055411">
    <property type="entry name" value="LRR_FXL15/At3g58940/PEG3-like"/>
</dbReference>
<dbReference type="Pfam" id="PF24758">
    <property type="entry name" value="LRR_At5g56370"/>
    <property type="match status" value="1"/>
</dbReference>
<dbReference type="GeneID" id="125312717"/>
<dbReference type="Gene3D" id="1.20.1280.50">
    <property type="match status" value="1"/>
</dbReference>
<dbReference type="Gene3D" id="3.80.10.10">
    <property type="entry name" value="Ribonuclease Inhibitor"/>
    <property type="match status" value="1"/>
</dbReference>
<dbReference type="InterPro" id="IPR053772">
    <property type="entry name" value="At1g61320/At1g61330-like"/>
</dbReference>
<proteinExistence type="predicted"/>
<keyword evidence="4" id="KW-1185">Reference proteome</keyword>
<dbReference type="InterPro" id="IPR001810">
    <property type="entry name" value="F-box_dom"/>
</dbReference>
<gene>
    <name evidence="5" type="primary">LOC125312717</name>
</gene>
<organism evidence="4 5">
    <name type="scientific">Rhodamnia argentea</name>
    <dbReference type="NCBI Taxonomy" id="178133"/>
    <lineage>
        <taxon>Eukaryota</taxon>
        <taxon>Viridiplantae</taxon>
        <taxon>Streptophyta</taxon>
        <taxon>Embryophyta</taxon>
        <taxon>Tracheophyta</taxon>
        <taxon>Spermatophyta</taxon>
        <taxon>Magnoliopsida</taxon>
        <taxon>eudicotyledons</taxon>
        <taxon>Gunneridae</taxon>
        <taxon>Pentapetalae</taxon>
        <taxon>rosids</taxon>
        <taxon>malvids</taxon>
        <taxon>Myrtales</taxon>
        <taxon>Myrtaceae</taxon>
        <taxon>Myrtoideae</taxon>
        <taxon>Myrteae</taxon>
        <taxon>Australasian group</taxon>
        <taxon>Rhodamnia</taxon>
    </lineage>
</organism>
<evidence type="ECO:0000313" key="5">
    <source>
        <dbReference type="RefSeq" id="XP_048127788.1"/>
    </source>
</evidence>
<dbReference type="Pfam" id="PF00646">
    <property type="entry name" value="F-box"/>
    <property type="match status" value="1"/>
</dbReference>
<dbReference type="RefSeq" id="XP_048127788.1">
    <property type="nucleotide sequence ID" value="XM_048271831.1"/>
</dbReference>
<dbReference type="Proteomes" id="UP000827889">
    <property type="component" value="Chromosome 10"/>
</dbReference>
<dbReference type="InterPro" id="IPR036047">
    <property type="entry name" value="F-box-like_dom_sf"/>
</dbReference>